<dbReference type="InterPro" id="IPR029058">
    <property type="entry name" value="AB_hydrolase_fold"/>
</dbReference>
<keyword evidence="3" id="KW-0719">Serine esterase</keyword>
<dbReference type="InterPro" id="IPR000073">
    <property type="entry name" value="AB_hydrolase_1"/>
</dbReference>
<dbReference type="Pfam" id="PF12697">
    <property type="entry name" value="Abhydrolase_6"/>
    <property type="match status" value="1"/>
</dbReference>
<evidence type="ECO:0000256" key="3">
    <source>
        <dbReference type="ARBA" id="ARBA00022487"/>
    </source>
</evidence>
<dbReference type="EC" id="3.1.1.89" evidence="2"/>
<evidence type="ECO:0000256" key="2">
    <source>
        <dbReference type="ARBA" id="ARBA00013111"/>
    </source>
</evidence>
<comment type="caution">
    <text evidence="7">The sequence shown here is derived from an EMBL/GenBank/DDBJ whole genome shotgun (WGS) entry which is preliminary data.</text>
</comment>
<reference evidence="7" key="1">
    <citation type="submission" date="2013-12" db="EMBL/GenBank/DDBJ databases">
        <authorList>
            <person name="Omoto C.K."/>
            <person name="Sibley D."/>
            <person name="Venepally P."/>
            <person name="Hadjithomas M."/>
            <person name="Karamycheva S."/>
            <person name="Brunk B."/>
            <person name="Roos D."/>
            <person name="Caler E."/>
            <person name="Lorenzi H."/>
        </authorList>
    </citation>
    <scope>NUCLEOTIDE SEQUENCE</scope>
</reference>
<accession>A0A023BDX7</accession>
<dbReference type="EMBL" id="AFNH02000004">
    <property type="protein sequence ID" value="EZG89735.1"/>
    <property type="molecule type" value="Genomic_DNA"/>
</dbReference>
<dbReference type="PANTHER" id="PTHR14189:SF0">
    <property type="entry name" value="PROTEIN PHOSPHATASE METHYLESTERASE 1"/>
    <property type="match status" value="1"/>
</dbReference>
<proteinExistence type="inferred from homology"/>
<dbReference type="AlphaFoldDB" id="A0A023BDX7"/>
<dbReference type="Gene3D" id="3.40.50.1820">
    <property type="entry name" value="alpha/beta hydrolase"/>
    <property type="match status" value="1"/>
</dbReference>
<comment type="similarity">
    <text evidence="1">Belongs to the AB hydrolase superfamily.</text>
</comment>
<dbReference type="eggNOG" id="KOG2564">
    <property type="taxonomic scope" value="Eukaryota"/>
</dbReference>
<evidence type="ECO:0000313" key="7">
    <source>
        <dbReference type="EMBL" id="EZG89735.1"/>
    </source>
</evidence>
<protein>
    <recommendedName>
        <fullName evidence="2">protein phosphatase methylesterase-1</fullName>
        <ecNumber evidence="2">3.1.1.89</ecNumber>
    </recommendedName>
</protein>
<evidence type="ECO:0000256" key="1">
    <source>
        <dbReference type="ARBA" id="ARBA00008645"/>
    </source>
</evidence>
<dbReference type="Proteomes" id="UP000019763">
    <property type="component" value="Unassembled WGS sequence"/>
</dbReference>
<dbReference type="RefSeq" id="XP_011128443.1">
    <property type="nucleotide sequence ID" value="XM_011130141.1"/>
</dbReference>
<evidence type="ECO:0000256" key="5">
    <source>
        <dbReference type="ARBA" id="ARBA00049203"/>
    </source>
</evidence>
<dbReference type="GO" id="GO:0051723">
    <property type="term" value="F:protein methylesterase activity"/>
    <property type="evidence" value="ECO:0007669"/>
    <property type="project" value="UniProtKB-EC"/>
</dbReference>
<dbReference type="OrthoDB" id="194865at2759"/>
<dbReference type="PANTHER" id="PTHR14189">
    <property type="entry name" value="PROTEIN PHOSPHATASE METHYLESTERASE-1 RELATED"/>
    <property type="match status" value="1"/>
</dbReference>
<dbReference type="InterPro" id="IPR016812">
    <property type="entry name" value="PPase_methylesterase_euk"/>
</dbReference>
<dbReference type="GeneID" id="22910302"/>
<comment type="catalytic activity">
    <reaction evidence="5">
        <text>[phosphatase 2A protein]-C-terminal L-leucine methyl ester + H2O = [phosphatase 2A protein]-C-terminal L-leucine + methanol + H(+)</text>
        <dbReference type="Rhea" id="RHEA:48548"/>
        <dbReference type="Rhea" id="RHEA-COMP:12134"/>
        <dbReference type="Rhea" id="RHEA-COMP:12135"/>
        <dbReference type="ChEBI" id="CHEBI:15377"/>
        <dbReference type="ChEBI" id="CHEBI:15378"/>
        <dbReference type="ChEBI" id="CHEBI:17790"/>
        <dbReference type="ChEBI" id="CHEBI:90516"/>
        <dbReference type="ChEBI" id="CHEBI:90517"/>
        <dbReference type="EC" id="3.1.1.89"/>
    </reaction>
</comment>
<dbReference type="SUPFAM" id="SSF53474">
    <property type="entry name" value="alpha/beta-Hydrolases"/>
    <property type="match status" value="1"/>
</dbReference>
<evidence type="ECO:0000313" key="8">
    <source>
        <dbReference type="Proteomes" id="UP000019763"/>
    </source>
</evidence>
<feature type="domain" description="AB hydrolase-1" evidence="6">
    <location>
        <begin position="81"/>
        <end position="359"/>
    </location>
</feature>
<keyword evidence="4" id="KW-0378">Hydrolase</keyword>
<evidence type="ECO:0000256" key="4">
    <source>
        <dbReference type="ARBA" id="ARBA00022801"/>
    </source>
</evidence>
<gene>
    <name evidence="7" type="ORF">GNI_000400</name>
</gene>
<dbReference type="OMA" id="VMVCHHG"/>
<organism evidence="7 8">
    <name type="scientific">Gregarina niphandrodes</name>
    <name type="common">Septate eugregarine</name>
    <dbReference type="NCBI Taxonomy" id="110365"/>
    <lineage>
        <taxon>Eukaryota</taxon>
        <taxon>Sar</taxon>
        <taxon>Alveolata</taxon>
        <taxon>Apicomplexa</taxon>
        <taxon>Conoidasida</taxon>
        <taxon>Gregarinasina</taxon>
        <taxon>Eugregarinorida</taxon>
        <taxon>Gregarinidae</taxon>
        <taxon>Gregarina</taxon>
    </lineage>
</organism>
<dbReference type="VEuPathDB" id="CryptoDB:GNI_000400"/>
<sequence>MLPPAPRFWAARSAEIDPKMNLSLDEDTVQVNDLSIHYYSVQKENTPPGASVTDAIDPLVIPVCNSGPSGAAGKCYDDIAILIHGAGHCGMSYALLADLLRSHFTVVAPDLRGHGKTWRGIDEDLSVETLVDDLVCFVKTYLVMKGKSTSRVLLVGHSMGGAVVVKAARELLDQKILHCLRFFTKPPTQDDTNPEGTSQKSSMSSKTAVSPVNYLNGVVLLDVCEEVALAALPSSKRFAEMIPAEFASEQEAIEWTSHHLVRNHTSATLSTPPQLYRDHDCFRWKVKLLNTQRWWPGWFQNMDKILMQLPCPTKVVIVAGIDNIGNDIVVAQMSGKLQLEVIPKSGHIIHEDQAKEVAEKLISLLLRQHKMESVVLSH</sequence>
<name>A0A023BDX7_GRENI</name>
<keyword evidence="8" id="KW-1185">Reference proteome</keyword>
<evidence type="ECO:0000259" key="6">
    <source>
        <dbReference type="Pfam" id="PF12697"/>
    </source>
</evidence>